<evidence type="ECO:0000256" key="2">
    <source>
        <dbReference type="ARBA" id="ARBA00022519"/>
    </source>
</evidence>
<evidence type="ECO:0000256" key="3">
    <source>
        <dbReference type="ARBA" id="ARBA00023136"/>
    </source>
</evidence>
<evidence type="ECO:0000313" key="5">
    <source>
        <dbReference type="EMBL" id="QHM72248.1"/>
    </source>
</evidence>
<dbReference type="EMBL" id="CP028271">
    <property type="protein sequence ID" value="QHM72248.1"/>
    <property type="molecule type" value="Genomic_DNA"/>
</dbReference>
<dbReference type="Pfam" id="PF07348">
    <property type="entry name" value="Syd"/>
    <property type="match status" value="1"/>
</dbReference>
<comment type="subcellular location">
    <subcellularLocation>
        <location evidence="4">Cell inner membrane</location>
        <topology evidence="4">Peripheral membrane protein</topology>
        <orientation evidence="4">Cytoplasmic side</orientation>
    </subcellularLocation>
    <text evidence="4">Loosely associated with the cytoplasmic side of the inner membrane, probably via SecY.</text>
</comment>
<dbReference type="RefSeq" id="WP_160622138.1">
    <property type="nucleotide sequence ID" value="NZ_CP028271.1"/>
</dbReference>
<keyword evidence="6" id="KW-1185">Reference proteome</keyword>
<dbReference type="AlphaFoldDB" id="A0A6P1Q2M4"/>
<dbReference type="Gene3D" id="3.40.1580.20">
    <property type="entry name" value="Syd protein"/>
    <property type="match status" value="1"/>
</dbReference>
<comment type="function">
    <text evidence="4">Interacts with the SecY protein in vivo. May bind preferentially to an uncomplexed state of SecY, thus functioning either as a chelating agent for excess SecY in the cell or as a regulatory factor that negatively controls the translocase function.</text>
</comment>
<evidence type="ECO:0000313" key="6">
    <source>
        <dbReference type="Proteomes" id="UP000464053"/>
    </source>
</evidence>
<protein>
    <recommendedName>
        <fullName evidence="4">Protein Syd</fullName>
    </recommendedName>
</protein>
<accession>A0A6P1Q2M4</accession>
<proteinExistence type="inferred from homology"/>
<keyword evidence="2 4" id="KW-0997">Cell inner membrane</keyword>
<keyword evidence="1 4" id="KW-1003">Cell membrane</keyword>
<gene>
    <name evidence="4 5" type="primary">syd</name>
    <name evidence="5" type="ORF">C7M51_02557</name>
</gene>
<sequence>MNDQTAIALKTFTERYCQQWQQQHGHLPFSEELYGIPSPCVVENREEGVLWQPRPFDAEPQLAAVERALDLQLQPAVVDYYTTQYAGDMQAMLDQQPITLLQVWSEADFVRVQENLIGHLVMKRRLKQTPTLFIATTESDLDVISVCNLNGEVILETLGTPKRQILAPNIQTFLKNLQPFSGRF</sequence>
<dbReference type="NCBIfam" id="NF003439">
    <property type="entry name" value="PRK04968.1"/>
    <property type="match status" value="1"/>
</dbReference>
<dbReference type="KEGG" id="mint:C7M51_02557"/>
<dbReference type="CDD" id="cd16323">
    <property type="entry name" value="Syd"/>
    <property type="match status" value="1"/>
</dbReference>
<dbReference type="OrthoDB" id="5599437at2"/>
<evidence type="ECO:0000256" key="1">
    <source>
        <dbReference type="ARBA" id="ARBA00022475"/>
    </source>
</evidence>
<dbReference type="Proteomes" id="UP000464053">
    <property type="component" value="Chromosome"/>
</dbReference>
<dbReference type="HAMAP" id="MF_01104">
    <property type="entry name" value="Syd"/>
    <property type="match status" value="1"/>
</dbReference>
<organism evidence="5 6">
    <name type="scientific">Mixta intestinalis</name>
    <dbReference type="NCBI Taxonomy" id="1615494"/>
    <lineage>
        <taxon>Bacteria</taxon>
        <taxon>Pseudomonadati</taxon>
        <taxon>Pseudomonadota</taxon>
        <taxon>Gammaproteobacteria</taxon>
        <taxon>Enterobacterales</taxon>
        <taxon>Erwiniaceae</taxon>
        <taxon>Mixta</taxon>
    </lineage>
</organism>
<name>A0A6P1Q2M4_9GAMM</name>
<dbReference type="InterPro" id="IPR038228">
    <property type="entry name" value="Syd_sf"/>
</dbReference>
<dbReference type="InterPro" id="IPR009948">
    <property type="entry name" value="Syd"/>
</dbReference>
<dbReference type="GO" id="GO:0009898">
    <property type="term" value="C:cytoplasmic side of plasma membrane"/>
    <property type="evidence" value="ECO:0007669"/>
    <property type="project" value="InterPro"/>
</dbReference>
<keyword evidence="3 4" id="KW-0472">Membrane</keyword>
<comment type="similarity">
    <text evidence="4">Belongs to the Syd family.</text>
</comment>
<reference evidence="5 6" key="1">
    <citation type="submission" date="2018-03" db="EMBL/GenBank/DDBJ databases">
        <title>Pantoea intestinalis SRCM103226 isolated form the mealworm.</title>
        <authorList>
            <person name="Jeong D.-Y."/>
            <person name="Kim J.W."/>
        </authorList>
    </citation>
    <scope>NUCLEOTIDE SEQUENCE [LARGE SCALE GENOMIC DNA]</scope>
    <source>
        <strain evidence="5 6">SRCM103226</strain>
    </source>
</reference>
<evidence type="ECO:0000256" key="4">
    <source>
        <dbReference type="HAMAP-Rule" id="MF_01104"/>
    </source>
</evidence>